<gene>
    <name evidence="2" type="ORF">J3L21_01570</name>
</gene>
<dbReference type="EMBL" id="CP071880">
    <property type="protein sequence ID" value="QTE50704.1"/>
    <property type="molecule type" value="Genomic_DNA"/>
</dbReference>
<dbReference type="InterPro" id="IPR045526">
    <property type="entry name" value="DUF6471"/>
</dbReference>
<protein>
    <recommendedName>
        <fullName evidence="1">DUF6471 domain-containing protein</fullName>
    </recommendedName>
</protein>
<evidence type="ECO:0000313" key="3">
    <source>
        <dbReference type="Proteomes" id="UP000663940"/>
    </source>
</evidence>
<evidence type="ECO:0000259" key="1">
    <source>
        <dbReference type="Pfam" id="PF20075"/>
    </source>
</evidence>
<proteinExistence type="predicted"/>
<evidence type="ECO:0000313" key="2">
    <source>
        <dbReference type="EMBL" id="QTE50704.1"/>
    </source>
</evidence>
<dbReference type="Proteomes" id="UP000663940">
    <property type="component" value="Chromosome"/>
</dbReference>
<dbReference type="Pfam" id="PF20075">
    <property type="entry name" value="DUF6471"/>
    <property type="match status" value="1"/>
</dbReference>
<organism evidence="2 3">
    <name type="scientific">Mucilaginibacter rubeus</name>
    <dbReference type="NCBI Taxonomy" id="2027860"/>
    <lineage>
        <taxon>Bacteria</taxon>
        <taxon>Pseudomonadati</taxon>
        <taxon>Bacteroidota</taxon>
        <taxon>Sphingobacteriia</taxon>
        <taxon>Sphingobacteriales</taxon>
        <taxon>Sphingobacteriaceae</taxon>
        <taxon>Mucilaginibacter</taxon>
    </lineage>
</organism>
<reference evidence="2 3" key="1">
    <citation type="submission" date="2021-03" db="EMBL/GenBank/DDBJ databases">
        <title>Mucilaginibacter strains isolated from gold and copper mining confer multi heavy-metal resistance.</title>
        <authorList>
            <person name="Li Y."/>
        </authorList>
    </citation>
    <scope>NUCLEOTIDE SEQUENCE [LARGE SCALE GENOMIC DNA]</scope>
    <source>
        <strain evidence="2 3">P2-4</strain>
    </source>
</reference>
<keyword evidence="3" id="KW-1185">Reference proteome</keyword>
<name>A0ABX7UD56_9SPHI</name>
<feature type="domain" description="DUF6471" evidence="1">
    <location>
        <begin position="6"/>
        <end position="69"/>
    </location>
</feature>
<accession>A0ABX7UD56</accession>
<dbReference type="RefSeq" id="WP_208057702.1">
    <property type="nucleotide sequence ID" value="NZ_CP043451.1"/>
</dbReference>
<sequence length="100" mass="11261">MNSVDWHEKSKRLLKSELLKRGITSEQLVGLLDRIGVQETKGSIDSKISRGTFSAAFLIQCLNAIGCRNFSPDIDSSPLTLQEPIVFYNTKKTKKNYERG</sequence>